<protein>
    <submittedName>
        <fullName evidence="3">Uncharacterized protein</fullName>
    </submittedName>
</protein>
<sequence>MSDLTPFADGTAAQSDAKKKHRNRALHIKNFKRAQAVALSTSPNGRKANDEPPEYLPNADIGGYFASPPLYSPAKGLIAAPKLNDSASLSKLDETPPRVLESTSWLTKRVDNLEAELAKEKARRVEAEAALAKERTERSQENLKRDTEAVSDARVEVESRTTLEAKIKRLETEPADRSLSNTGPSTNANATKTHVTIGVKPKAPETRISKDKKLAQSRGDHCLALIRSNRRLRAKLNEIQVNLRPISKRDSVRILLLTEILAEYEGYSRMDRELRTKIEGL</sequence>
<gene>
    <name evidence="3" type="ORF">PRZ48_003075</name>
</gene>
<evidence type="ECO:0000313" key="4">
    <source>
        <dbReference type="Proteomes" id="UP001305779"/>
    </source>
</evidence>
<accession>A0ABR0EU22</accession>
<proteinExistence type="predicted"/>
<organism evidence="3 4">
    <name type="scientific">Zasmidium cellare</name>
    <name type="common">Wine cellar mold</name>
    <name type="synonym">Racodium cellare</name>
    <dbReference type="NCBI Taxonomy" id="395010"/>
    <lineage>
        <taxon>Eukaryota</taxon>
        <taxon>Fungi</taxon>
        <taxon>Dikarya</taxon>
        <taxon>Ascomycota</taxon>
        <taxon>Pezizomycotina</taxon>
        <taxon>Dothideomycetes</taxon>
        <taxon>Dothideomycetidae</taxon>
        <taxon>Mycosphaerellales</taxon>
        <taxon>Mycosphaerellaceae</taxon>
        <taxon>Zasmidium</taxon>
    </lineage>
</organism>
<feature type="coiled-coil region" evidence="1">
    <location>
        <begin position="110"/>
        <end position="142"/>
    </location>
</feature>
<reference evidence="3 4" key="1">
    <citation type="journal article" date="2023" name="G3 (Bethesda)">
        <title>A chromosome-level genome assembly of Zasmidium syzygii isolated from banana leaves.</title>
        <authorList>
            <person name="van Westerhoven A.C."/>
            <person name="Mehrabi R."/>
            <person name="Talebi R."/>
            <person name="Steentjes M.B.F."/>
            <person name="Corcolon B."/>
            <person name="Chong P.A."/>
            <person name="Kema G.H.J."/>
            <person name="Seidl M.F."/>
        </authorList>
    </citation>
    <scope>NUCLEOTIDE SEQUENCE [LARGE SCALE GENOMIC DNA]</scope>
    <source>
        <strain evidence="3 4">P124</strain>
    </source>
</reference>
<evidence type="ECO:0000256" key="1">
    <source>
        <dbReference type="SAM" id="Coils"/>
    </source>
</evidence>
<name>A0ABR0EU22_ZASCE</name>
<dbReference type="Proteomes" id="UP001305779">
    <property type="component" value="Unassembled WGS sequence"/>
</dbReference>
<keyword evidence="4" id="KW-1185">Reference proteome</keyword>
<keyword evidence="1" id="KW-0175">Coiled coil</keyword>
<dbReference type="EMBL" id="JAXOVC010000002">
    <property type="protein sequence ID" value="KAK4505112.1"/>
    <property type="molecule type" value="Genomic_DNA"/>
</dbReference>
<feature type="region of interest" description="Disordered" evidence="2">
    <location>
        <begin position="1"/>
        <end position="23"/>
    </location>
</feature>
<comment type="caution">
    <text evidence="3">The sequence shown here is derived from an EMBL/GenBank/DDBJ whole genome shotgun (WGS) entry which is preliminary data.</text>
</comment>
<evidence type="ECO:0000256" key="2">
    <source>
        <dbReference type="SAM" id="MobiDB-lite"/>
    </source>
</evidence>
<evidence type="ECO:0000313" key="3">
    <source>
        <dbReference type="EMBL" id="KAK4505112.1"/>
    </source>
</evidence>